<organism evidence="5 6">
    <name type="scientific">Microlunatus spumicola</name>
    <dbReference type="NCBI Taxonomy" id="81499"/>
    <lineage>
        <taxon>Bacteria</taxon>
        <taxon>Bacillati</taxon>
        <taxon>Actinomycetota</taxon>
        <taxon>Actinomycetes</taxon>
        <taxon>Propionibacteriales</taxon>
        <taxon>Propionibacteriaceae</taxon>
        <taxon>Microlunatus</taxon>
    </lineage>
</organism>
<feature type="compositionally biased region" description="Low complexity" evidence="3">
    <location>
        <begin position="181"/>
        <end position="191"/>
    </location>
</feature>
<dbReference type="Gene3D" id="3.40.50.2000">
    <property type="entry name" value="Glycogen Phosphorylase B"/>
    <property type="match status" value="2"/>
</dbReference>
<dbReference type="Pfam" id="PF13692">
    <property type="entry name" value="Glyco_trans_1_4"/>
    <property type="match status" value="1"/>
</dbReference>
<sequence length="366" mass="38452">MTVTPEGGLRVGILLPSLSGGGAEFVAVQWAEHLARNGHHPTLLTTHEPDATHPDVPVVALTASSFPARVRALRSHVSGAGYDVLMGLMPHWNLLVLMATRGLSGAPRTIISGRNVEAPLRRIHGLSYKVELGLAHRLYRHADAYVAISHPVAAEAAGTYGLDPDRVWVVPNPATGKDPARSAAAREAAGPGDAGSVTLTIPARLVPQKRPLLAIETAALLRERDGLDAKVDFFGKGPLEAEVRSTAERLGVPVTFRGWVTSWFDEAEPDAVVLLTSAAEGFANVLVEAAAAGIPSVASSRALGVADAIVPHVTGEFAIGSEPADYADAILRARSLAPVSAPAWLERFSPGESGAALLHVLRHITR</sequence>
<comment type="caution">
    <text evidence="5">The sequence shown here is derived from an EMBL/GenBank/DDBJ whole genome shotgun (WGS) entry which is preliminary data.</text>
</comment>
<evidence type="ECO:0000313" key="6">
    <source>
        <dbReference type="Proteomes" id="UP001500767"/>
    </source>
</evidence>
<dbReference type="Pfam" id="PF13439">
    <property type="entry name" value="Glyco_transf_4"/>
    <property type="match status" value="1"/>
</dbReference>
<keyword evidence="6" id="KW-1185">Reference proteome</keyword>
<feature type="region of interest" description="Disordered" evidence="3">
    <location>
        <begin position="173"/>
        <end position="193"/>
    </location>
</feature>
<evidence type="ECO:0000256" key="1">
    <source>
        <dbReference type="ARBA" id="ARBA00022676"/>
    </source>
</evidence>
<name>A0ABP6X3X8_9ACTN</name>
<dbReference type="EMBL" id="BAAAYR010000001">
    <property type="protein sequence ID" value="GAA3561071.1"/>
    <property type="molecule type" value="Genomic_DNA"/>
</dbReference>
<dbReference type="RefSeq" id="WP_204911482.1">
    <property type="nucleotide sequence ID" value="NZ_BAAAYR010000001.1"/>
</dbReference>
<evidence type="ECO:0000313" key="5">
    <source>
        <dbReference type="EMBL" id="GAA3561071.1"/>
    </source>
</evidence>
<protein>
    <recommendedName>
        <fullName evidence="4">Glycosyltransferase subfamily 4-like N-terminal domain-containing protein</fullName>
    </recommendedName>
</protein>
<dbReference type="InterPro" id="IPR028098">
    <property type="entry name" value="Glyco_trans_4-like_N"/>
</dbReference>
<keyword evidence="2" id="KW-0808">Transferase</keyword>
<proteinExistence type="predicted"/>
<evidence type="ECO:0000256" key="3">
    <source>
        <dbReference type="SAM" id="MobiDB-lite"/>
    </source>
</evidence>
<dbReference type="Proteomes" id="UP001500767">
    <property type="component" value="Unassembled WGS sequence"/>
</dbReference>
<evidence type="ECO:0000259" key="4">
    <source>
        <dbReference type="Pfam" id="PF13439"/>
    </source>
</evidence>
<dbReference type="PANTHER" id="PTHR12526:SF510">
    <property type="entry name" value="D-INOSITOL 3-PHOSPHATE GLYCOSYLTRANSFERASE"/>
    <property type="match status" value="1"/>
</dbReference>
<gene>
    <name evidence="5" type="ORF">GCM10022197_15770</name>
</gene>
<dbReference type="SUPFAM" id="SSF53756">
    <property type="entry name" value="UDP-Glycosyltransferase/glycogen phosphorylase"/>
    <property type="match status" value="1"/>
</dbReference>
<feature type="domain" description="Glycosyltransferase subfamily 4-like N-terminal" evidence="4">
    <location>
        <begin position="21"/>
        <end position="173"/>
    </location>
</feature>
<accession>A0ABP6X3X8</accession>
<reference evidence="6" key="1">
    <citation type="journal article" date="2019" name="Int. J. Syst. Evol. Microbiol.">
        <title>The Global Catalogue of Microorganisms (GCM) 10K type strain sequencing project: providing services to taxonomists for standard genome sequencing and annotation.</title>
        <authorList>
            <consortium name="The Broad Institute Genomics Platform"/>
            <consortium name="The Broad Institute Genome Sequencing Center for Infectious Disease"/>
            <person name="Wu L."/>
            <person name="Ma J."/>
        </authorList>
    </citation>
    <scope>NUCLEOTIDE SEQUENCE [LARGE SCALE GENOMIC DNA]</scope>
    <source>
        <strain evidence="6">JCM 16540</strain>
    </source>
</reference>
<evidence type="ECO:0000256" key="2">
    <source>
        <dbReference type="ARBA" id="ARBA00022679"/>
    </source>
</evidence>
<dbReference type="PANTHER" id="PTHR12526">
    <property type="entry name" value="GLYCOSYLTRANSFERASE"/>
    <property type="match status" value="1"/>
</dbReference>
<keyword evidence="1" id="KW-0328">Glycosyltransferase</keyword>